<sequence>MTNVDTITELRRVPLSDVIKALWPDAEITEKSARYMQYRTPLGKVNIIKNPGQSDGFSWKTGPSADWPGQKVGAINFLLSAGVVHDIREATAWLQSQSLSATALNPSEPQPTNEAKRFKPPPRIRDHLVERRNVTEYLHHHRGISPSVIDFAMRHGDLYAGFGDWYGGYVVFPMRDANGHMTGAIMRWMRDEPPTKFGGQNGPMVPGTQTDKGWWSLGSGPLGVVVEAPIDALSIASVLPDQWDHLITLLASGGSADIPLVAFERITHVLGAQDADGAGERQFNRLAGRLKDKPTGRLKPPQGKDWNECWQTDPDRMRDLWQHVLNRWQHHQTEGRTKDVDRER</sequence>
<dbReference type="Proteomes" id="UP000192660">
    <property type="component" value="Unassembled WGS sequence"/>
</dbReference>
<dbReference type="EMBL" id="FWWY01000001">
    <property type="protein sequence ID" value="SMC06897.1"/>
    <property type="molecule type" value="Genomic_DNA"/>
</dbReference>
<proteinExistence type="predicted"/>
<dbReference type="Pfam" id="PF13155">
    <property type="entry name" value="Toprim_2"/>
    <property type="match status" value="1"/>
</dbReference>
<accession>A0A1W1WKT3</accession>
<dbReference type="SUPFAM" id="SSF56731">
    <property type="entry name" value="DNA primase core"/>
    <property type="match status" value="1"/>
</dbReference>
<evidence type="ECO:0000313" key="1">
    <source>
        <dbReference type="EMBL" id="SMC06897.1"/>
    </source>
</evidence>
<protein>
    <recommendedName>
        <fullName evidence="3">Toprim domain-containing protein</fullName>
    </recommendedName>
</protein>
<dbReference type="OrthoDB" id="9802530at2"/>
<evidence type="ECO:0000313" key="2">
    <source>
        <dbReference type="Proteomes" id="UP000192660"/>
    </source>
</evidence>
<dbReference type="AlphaFoldDB" id="A0A1W1WKT3"/>
<organism evidence="1 2">
    <name type="scientific">Sulfobacillus thermosulfidooxidans (strain DSM 9293 / VKM B-1269 / AT-1)</name>
    <dbReference type="NCBI Taxonomy" id="929705"/>
    <lineage>
        <taxon>Bacteria</taxon>
        <taxon>Bacillati</taxon>
        <taxon>Bacillota</taxon>
        <taxon>Clostridia</taxon>
        <taxon>Eubacteriales</taxon>
        <taxon>Clostridiales Family XVII. Incertae Sedis</taxon>
        <taxon>Sulfobacillus</taxon>
    </lineage>
</organism>
<dbReference type="Gene3D" id="3.40.1360.10">
    <property type="match status" value="1"/>
</dbReference>
<gene>
    <name evidence="1" type="ORF">SAMN00768000_3086</name>
</gene>
<dbReference type="RefSeq" id="WP_020373518.1">
    <property type="nucleotide sequence ID" value="NZ_FWWY01000001.1"/>
</dbReference>
<evidence type="ECO:0008006" key="3">
    <source>
        <dbReference type="Google" id="ProtNLM"/>
    </source>
</evidence>
<name>A0A1W1WKT3_SULTA</name>
<keyword evidence="2" id="KW-1185">Reference proteome</keyword>
<reference evidence="2" key="1">
    <citation type="submission" date="2017-04" db="EMBL/GenBank/DDBJ databases">
        <authorList>
            <person name="Varghese N."/>
            <person name="Submissions S."/>
        </authorList>
    </citation>
    <scope>NUCLEOTIDE SEQUENCE [LARGE SCALE GENOMIC DNA]</scope>
    <source>
        <strain evidence="2">DSM 9293</strain>
    </source>
</reference>